<dbReference type="InterPro" id="IPR006143">
    <property type="entry name" value="RND_pump_MFP"/>
</dbReference>
<feature type="domain" description="YknX-like C-terminal permuted SH3-like" evidence="2">
    <location>
        <begin position="318"/>
        <end position="386"/>
    </location>
</feature>
<organism evidence="3 4">
    <name type="scientific">Chlorobaculum limnaeum</name>
    <dbReference type="NCBI Taxonomy" id="274537"/>
    <lineage>
        <taxon>Bacteria</taxon>
        <taxon>Pseudomonadati</taxon>
        <taxon>Chlorobiota</taxon>
        <taxon>Chlorobiia</taxon>
        <taxon>Chlorobiales</taxon>
        <taxon>Chlorobiaceae</taxon>
        <taxon>Chlorobaculum</taxon>
    </lineage>
</organism>
<dbReference type="RefSeq" id="WP_069809719.1">
    <property type="nucleotide sequence ID" value="NZ_CP017305.1"/>
</dbReference>
<dbReference type="KEGG" id="clz:BIU88_06405"/>
<dbReference type="Gene3D" id="2.40.420.20">
    <property type="match status" value="1"/>
</dbReference>
<proteinExistence type="inferred from homology"/>
<name>A0A1D8D5L3_CHLLM</name>
<comment type="similarity">
    <text evidence="1">Belongs to the membrane fusion protein (MFP) (TC 8.A.1) family.</text>
</comment>
<dbReference type="EMBL" id="CP017305">
    <property type="protein sequence ID" value="AOS83814.1"/>
    <property type="molecule type" value="Genomic_DNA"/>
</dbReference>
<dbReference type="PANTHER" id="PTHR30469">
    <property type="entry name" value="MULTIDRUG RESISTANCE PROTEIN MDTA"/>
    <property type="match status" value="1"/>
</dbReference>
<evidence type="ECO:0000256" key="1">
    <source>
        <dbReference type="ARBA" id="ARBA00009477"/>
    </source>
</evidence>
<reference evidence="3" key="1">
    <citation type="submission" date="2016-09" db="EMBL/GenBank/DDBJ databases">
        <title>Genome sequence of Chlorobaculum limnaeum.</title>
        <authorList>
            <person name="Liu Z."/>
            <person name="Tank M."/>
            <person name="Bryant D.A."/>
        </authorList>
    </citation>
    <scope>NUCLEOTIDE SEQUENCE [LARGE SCALE GENOMIC DNA]</scope>
    <source>
        <strain evidence="3">DSM 1677</strain>
    </source>
</reference>
<keyword evidence="4" id="KW-1185">Reference proteome</keyword>
<dbReference type="AlphaFoldDB" id="A0A1D8D5L3"/>
<protein>
    <submittedName>
        <fullName evidence="3">Efflux transporter periplasmic adaptor subunit</fullName>
    </submittedName>
</protein>
<evidence type="ECO:0000313" key="4">
    <source>
        <dbReference type="Proteomes" id="UP000095185"/>
    </source>
</evidence>
<gene>
    <name evidence="3" type="ORF">BIU88_06405</name>
</gene>
<dbReference type="PANTHER" id="PTHR30469:SF15">
    <property type="entry name" value="HLYD FAMILY OF SECRETION PROTEINS"/>
    <property type="match status" value="1"/>
</dbReference>
<sequence length="389" mass="41495">MKPLSKTQRIVAISSVVFAFLLFLVLRPAPLPVDAGAASYGPLEVSLEEEGVTRVIDRFTVSAPVNGKVRRSELVEGDSVNAGMTVAAILPPDQNAREYRESAALAGSATASVTEAFARQREVSVRLAQARLKAGRYERLHREGAVSKESSELAAEAASVLEKEARAASAAVEAARMQASAAAARIDTGIASKAVEARSPVDGKVLRILEKNERFVPAGTPLVEIGNPGLLEVVIDVLSSDAVRIRPGNRVVVEDWGGGGALVGAVRRIEPAAFTKISALGIEEKRVNIIAMLDRPEPRLGDNFRIQARIVTSQASRVLRVPVSALFRGEGGWELFVIENGRARARKVKIGMRGADMAEVLGGLRAGERVVTHPPNELQEGMRVAVQGK</sequence>
<dbReference type="GO" id="GO:1990281">
    <property type="term" value="C:efflux pump complex"/>
    <property type="evidence" value="ECO:0007669"/>
    <property type="project" value="TreeGrafter"/>
</dbReference>
<evidence type="ECO:0000313" key="3">
    <source>
        <dbReference type="EMBL" id="AOS83814.1"/>
    </source>
</evidence>
<dbReference type="Proteomes" id="UP000095185">
    <property type="component" value="Chromosome"/>
</dbReference>
<dbReference type="NCBIfam" id="TIGR01730">
    <property type="entry name" value="RND_mfp"/>
    <property type="match status" value="1"/>
</dbReference>
<dbReference type="InterPro" id="IPR058637">
    <property type="entry name" value="YknX-like_C"/>
</dbReference>
<dbReference type="Gene3D" id="2.40.50.100">
    <property type="match status" value="1"/>
</dbReference>
<dbReference type="GO" id="GO:0015562">
    <property type="term" value="F:efflux transmembrane transporter activity"/>
    <property type="evidence" value="ECO:0007669"/>
    <property type="project" value="TreeGrafter"/>
</dbReference>
<evidence type="ECO:0000259" key="2">
    <source>
        <dbReference type="Pfam" id="PF25989"/>
    </source>
</evidence>
<dbReference type="OrthoDB" id="9784685at2"/>
<dbReference type="Gene3D" id="1.10.287.470">
    <property type="entry name" value="Helix hairpin bin"/>
    <property type="match status" value="1"/>
</dbReference>
<dbReference type="Pfam" id="PF25989">
    <property type="entry name" value="YknX_C"/>
    <property type="match status" value="1"/>
</dbReference>
<dbReference type="STRING" id="274537.BIU88_06405"/>
<dbReference type="SUPFAM" id="SSF111369">
    <property type="entry name" value="HlyD-like secretion proteins"/>
    <property type="match status" value="1"/>
</dbReference>
<accession>A0A1D8D5L3</accession>